<keyword evidence="1" id="KW-0472">Membrane</keyword>
<comment type="caution">
    <text evidence="2">The sequence shown here is derived from an EMBL/GenBank/DDBJ whole genome shotgun (WGS) entry which is preliminary data.</text>
</comment>
<keyword evidence="3" id="KW-1185">Reference proteome</keyword>
<gene>
    <name evidence="2" type="ORF">ACFFIT_07555</name>
</gene>
<feature type="transmembrane region" description="Helical" evidence="1">
    <location>
        <begin position="193"/>
        <end position="214"/>
    </location>
</feature>
<dbReference type="RefSeq" id="WP_385877055.1">
    <property type="nucleotide sequence ID" value="NZ_JBHLXE010000085.1"/>
</dbReference>
<protein>
    <submittedName>
        <fullName evidence="2">Uncharacterized protein</fullName>
    </submittedName>
</protein>
<dbReference type="EMBL" id="JBHLXE010000085">
    <property type="protein sequence ID" value="MFC0179942.1"/>
    <property type="molecule type" value="Genomic_DNA"/>
</dbReference>
<accession>A0ABV6CAD8</accession>
<organism evidence="2 3">
    <name type="scientific">Thorsellia kenyensis</name>
    <dbReference type="NCBI Taxonomy" id="1549888"/>
    <lineage>
        <taxon>Bacteria</taxon>
        <taxon>Pseudomonadati</taxon>
        <taxon>Pseudomonadota</taxon>
        <taxon>Gammaproteobacteria</taxon>
        <taxon>Enterobacterales</taxon>
        <taxon>Thorselliaceae</taxon>
        <taxon>Thorsellia</taxon>
    </lineage>
</organism>
<dbReference type="Proteomes" id="UP001589758">
    <property type="component" value="Unassembled WGS sequence"/>
</dbReference>
<reference evidence="2 3" key="1">
    <citation type="submission" date="2024-09" db="EMBL/GenBank/DDBJ databases">
        <authorList>
            <person name="Sun Q."/>
            <person name="Mori K."/>
        </authorList>
    </citation>
    <scope>NUCLEOTIDE SEQUENCE [LARGE SCALE GENOMIC DNA]</scope>
    <source>
        <strain evidence="2 3">CCM 8545</strain>
    </source>
</reference>
<keyword evidence="1" id="KW-1133">Transmembrane helix</keyword>
<evidence type="ECO:0000256" key="1">
    <source>
        <dbReference type="SAM" id="Phobius"/>
    </source>
</evidence>
<keyword evidence="1" id="KW-0812">Transmembrane</keyword>
<evidence type="ECO:0000313" key="3">
    <source>
        <dbReference type="Proteomes" id="UP001589758"/>
    </source>
</evidence>
<name>A0ABV6CAD8_9GAMM</name>
<sequence>MEFIVQIIILFLGAVVGHLLTKRRSKSDLKIKKTEKEIHDAKLIVDDFEKKLLTRIYYTRTYLNNLKSARAKKQNVSETFREEYRTIIKEWNSSYDYLSTQIKRKEILTNSLPKIEKIQTNLRSIHNFLANNVDNLECAKNNEIDKMESQLKNLQNSSYRLISLINNNINEKWDLIIEKIDYYPITIKKLTILFVKFLKSILKLFFVFFAYIAFNLF</sequence>
<proteinExistence type="predicted"/>
<feature type="transmembrane region" description="Helical" evidence="1">
    <location>
        <begin position="6"/>
        <end position="21"/>
    </location>
</feature>
<evidence type="ECO:0000313" key="2">
    <source>
        <dbReference type="EMBL" id="MFC0179942.1"/>
    </source>
</evidence>